<dbReference type="InterPro" id="IPR013632">
    <property type="entry name" value="Rad51_C"/>
</dbReference>
<dbReference type="InterPro" id="IPR016467">
    <property type="entry name" value="DNA_recomb/repair_RecA-like"/>
</dbReference>
<evidence type="ECO:0000256" key="4">
    <source>
        <dbReference type="PIRNR" id="PIRNR005856"/>
    </source>
</evidence>
<comment type="caution">
    <text evidence="7">The sequence shown here is derived from an EMBL/GenBank/DDBJ whole genome shotgun (WGS) entry which is preliminary data.</text>
</comment>
<gene>
    <name evidence="7" type="ORF">DRJ31_03315</name>
    <name evidence="6" type="ORF">DRJ33_08515</name>
</gene>
<keyword evidence="4" id="KW-0227">DNA damage</keyword>
<dbReference type="NCBIfam" id="NF003301">
    <property type="entry name" value="PRK04301.1"/>
    <property type="match status" value="1"/>
</dbReference>
<dbReference type="EMBL" id="QMQV01000019">
    <property type="protein sequence ID" value="RLE49886.1"/>
    <property type="molecule type" value="Genomic_DNA"/>
</dbReference>
<evidence type="ECO:0000259" key="5">
    <source>
        <dbReference type="PROSITE" id="PS50162"/>
    </source>
</evidence>
<organism evidence="7 9">
    <name type="scientific">Thermoproteota archaeon</name>
    <dbReference type="NCBI Taxonomy" id="2056631"/>
    <lineage>
        <taxon>Archaea</taxon>
        <taxon>Thermoproteota</taxon>
    </lineage>
</organism>
<dbReference type="EMBL" id="QMQX01000225">
    <property type="protein sequence ID" value="RLE49103.1"/>
    <property type="molecule type" value="Genomic_DNA"/>
</dbReference>
<dbReference type="InterPro" id="IPR027417">
    <property type="entry name" value="P-loop_NTPase"/>
</dbReference>
<dbReference type="SUPFAM" id="SSF47794">
    <property type="entry name" value="Rad51 N-terminal domain-like"/>
    <property type="match status" value="1"/>
</dbReference>
<dbReference type="GO" id="GO:0005524">
    <property type="term" value="F:ATP binding"/>
    <property type="evidence" value="ECO:0007669"/>
    <property type="project" value="UniProtKB-KW"/>
</dbReference>
<reference evidence="8 9" key="1">
    <citation type="submission" date="2018-06" db="EMBL/GenBank/DDBJ databases">
        <title>Extensive metabolic versatility and redundancy in microbially diverse, dynamic hydrothermal sediments.</title>
        <authorList>
            <person name="Dombrowski N."/>
            <person name="Teske A."/>
            <person name="Baker B.J."/>
        </authorList>
    </citation>
    <scope>NUCLEOTIDE SEQUENCE [LARGE SCALE GENOMIC DNA]</scope>
    <source>
        <strain evidence="6">B34_G17</strain>
        <strain evidence="7">B66_G16</strain>
    </source>
</reference>
<dbReference type="PANTHER" id="PTHR22942">
    <property type="entry name" value="RECA/RAD51/RADA DNA STRAND-PAIRING FAMILY MEMBER"/>
    <property type="match status" value="1"/>
</dbReference>
<dbReference type="InterPro" id="IPR003593">
    <property type="entry name" value="AAA+_ATPase"/>
</dbReference>
<name>A0A497ERY5_9CREN</name>
<keyword evidence="2" id="KW-0067">ATP-binding</keyword>
<dbReference type="Proteomes" id="UP000272051">
    <property type="component" value="Unassembled WGS sequence"/>
</dbReference>
<protein>
    <recommendedName>
        <fullName evidence="4">DNA repair and recombination protein RadA</fullName>
    </recommendedName>
</protein>
<dbReference type="GO" id="GO:0140664">
    <property type="term" value="F:ATP-dependent DNA damage sensor activity"/>
    <property type="evidence" value="ECO:0007669"/>
    <property type="project" value="InterPro"/>
</dbReference>
<keyword evidence="1" id="KW-0547">Nucleotide-binding</keyword>
<dbReference type="Pfam" id="PF14520">
    <property type="entry name" value="HHH_5"/>
    <property type="match status" value="1"/>
</dbReference>
<keyword evidence="4" id="KW-0233">DNA recombination</keyword>
<evidence type="ECO:0000256" key="3">
    <source>
        <dbReference type="ARBA" id="ARBA00023125"/>
    </source>
</evidence>
<dbReference type="GO" id="GO:0006310">
    <property type="term" value="P:DNA recombination"/>
    <property type="evidence" value="ECO:0007669"/>
    <property type="project" value="UniProtKB-KW"/>
</dbReference>
<comment type="function">
    <text evidence="4">Involved in DNA repair and in homologous recombination. Binds and assemble on single-stranded DNA to form a nucleoprotein filament. Hydrolyzes ATP in a ssDNA-dependent manner and promotes DNA strand exchange between homologous DNA molecules.</text>
</comment>
<dbReference type="Gene3D" id="3.40.50.300">
    <property type="entry name" value="P-loop containing nucleotide triphosphate hydrolases"/>
    <property type="match status" value="1"/>
</dbReference>
<dbReference type="PIRSF" id="PIRSF005856">
    <property type="entry name" value="Rad51"/>
    <property type="match status" value="1"/>
</dbReference>
<dbReference type="SUPFAM" id="SSF52540">
    <property type="entry name" value="P-loop containing nucleoside triphosphate hydrolases"/>
    <property type="match status" value="1"/>
</dbReference>
<accession>A0A497ERY5</accession>
<dbReference type="GO" id="GO:0006281">
    <property type="term" value="P:DNA repair"/>
    <property type="evidence" value="ECO:0007669"/>
    <property type="project" value="InterPro"/>
</dbReference>
<dbReference type="InterPro" id="IPR010995">
    <property type="entry name" value="DNA_repair_Rad51/TF_NusA_a-hlx"/>
</dbReference>
<dbReference type="SMART" id="SM00382">
    <property type="entry name" value="AAA"/>
    <property type="match status" value="1"/>
</dbReference>
<evidence type="ECO:0000313" key="7">
    <source>
        <dbReference type="EMBL" id="RLE49886.1"/>
    </source>
</evidence>
<keyword evidence="3 4" id="KW-0238">DNA-binding</keyword>
<sequence length="317" mass="34794">MRKVVKDELESLDGVGAVTAEKLRRGGITCLRDLAALSTRELLQRVEGISEERAFAITRAAREKLGVGIVPAKVYLRGNAAKLTTGCSGLDAILKGGLEKGITELVGAYGTGKTQLCFQLCVTVQLPKEKGGLGGGAFFIDTEDTFSSTRIVEIARRFGMGEEVLENIYHAKALNTDHQMDLVEEAFNYVKYNNVKLVVVDSLTAHFRSEYVGREALVARQQKLNRHIHQLQRLFMLYDIVVVVTNQILDVPEYVPGTANYKPAGGNIVAHGCTYRILLEKSKGLTKATIIDSPKHPRASTYFAVKDEGIVDAEQKP</sequence>
<proteinExistence type="inferred from homology"/>
<dbReference type="SMART" id="SM00278">
    <property type="entry name" value="HhH1"/>
    <property type="match status" value="2"/>
</dbReference>
<evidence type="ECO:0000313" key="9">
    <source>
        <dbReference type="Proteomes" id="UP000278475"/>
    </source>
</evidence>
<dbReference type="Proteomes" id="UP000278475">
    <property type="component" value="Unassembled WGS sequence"/>
</dbReference>
<dbReference type="PANTHER" id="PTHR22942:SF30">
    <property type="entry name" value="MEIOTIC RECOMBINATION PROTEIN DMC1_LIM15 HOMOLOG"/>
    <property type="match status" value="1"/>
</dbReference>
<evidence type="ECO:0000256" key="1">
    <source>
        <dbReference type="ARBA" id="ARBA00022741"/>
    </source>
</evidence>
<dbReference type="GO" id="GO:0003677">
    <property type="term" value="F:DNA binding"/>
    <property type="evidence" value="ECO:0007669"/>
    <property type="project" value="UniProtKB-KW"/>
</dbReference>
<dbReference type="InterPro" id="IPR020588">
    <property type="entry name" value="RecA_ATP-bd"/>
</dbReference>
<evidence type="ECO:0000313" key="8">
    <source>
        <dbReference type="Proteomes" id="UP000272051"/>
    </source>
</evidence>
<feature type="domain" description="RecA family profile 1" evidence="5">
    <location>
        <begin position="79"/>
        <end position="248"/>
    </location>
</feature>
<evidence type="ECO:0000313" key="6">
    <source>
        <dbReference type="EMBL" id="RLE49103.1"/>
    </source>
</evidence>
<evidence type="ECO:0000256" key="2">
    <source>
        <dbReference type="ARBA" id="ARBA00022840"/>
    </source>
</evidence>
<dbReference type="PROSITE" id="PS50162">
    <property type="entry name" value="RECA_2"/>
    <property type="match status" value="1"/>
</dbReference>
<dbReference type="Gene3D" id="1.10.150.20">
    <property type="entry name" value="5' to 3' exonuclease, C-terminal subdomain"/>
    <property type="match status" value="1"/>
</dbReference>
<dbReference type="InterPro" id="IPR003583">
    <property type="entry name" value="Hlx-hairpin-Hlx_DNA-bd_motif"/>
</dbReference>
<dbReference type="Pfam" id="PF08423">
    <property type="entry name" value="Rad51"/>
    <property type="match status" value="1"/>
</dbReference>
<comment type="similarity">
    <text evidence="4">Belongs to the eukaryotic RecA-like protein family.</text>
</comment>
<dbReference type="AlphaFoldDB" id="A0A497ERY5"/>